<feature type="transmembrane region" description="Helical" evidence="1">
    <location>
        <begin position="128"/>
        <end position="149"/>
    </location>
</feature>
<proteinExistence type="predicted"/>
<dbReference type="EMBL" id="CP091511">
    <property type="protein sequence ID" value="UOO88357.1"/>
    <property type="molecule type" value="Genomic_DNA"/>
</dbReference>
<keyword evidence="1" id="KW-1133">Transmembrane helix</keyword>
<evidence type="ECO:0000313" key="2">
    <source>
        <dbReference type="EMBL" id="UOO88357.1"/>
    </source>
</evidence>
<dbReference type="Proteomes" id="UP000832011">
    <property type="component" value="Chromosome"/>
</dbReference>
<evidence type="ECO:0008006" key="4">
    <source>
        <dbReference type="Google" id="ProtNLM"/>
    </source>
</evidence>
<dbReference type="RefSeq" id="WP_147645464.1">
    <property type="nucleotide sequence ID" value="NZ_CABKVG010000010.1"/>
</dbReference>
<gene>
    <name evidence="2" type="ORF">LVJ82_12850</name>
</gene>
<keyword evidence="3" id="KW-1185">Reference proteome</keyword>
<sequence>MSQSPMINLYALLNVAPYVDAAKIEAAISNSRQTGSINAAILDKAEQWLLNPVIRSRYDAQLKQQQPEFFMATPATDAWQLDDGEDEVRLGVLQKKNHDGVSMEPVSQLDNLVYIREQQRYNALTKTIIYGGITMVVVGIILAIAWPMLKKTVFATSDWEKHQYLQEFVQKGWQEDTDMGEVYLESDEYTSRLAVKYVDNDAVAVLTNTSCDMSKKGLCNINITIDGERLNNDTDVGVGLMDDVPLATRADRDKTLKRLQAARKIEVSYMSQGQPITQTFKLP</sequence>
<evidence type="ECO:0000313" key="3">
    <source>
        <dbReference type="Proteomes" id="UP000832011"/>
    </source>
</evidence>
<protein>
    <recommendedName>
        <fullName evidence="4">J domain-containing protein</fullName>
    </recommendedName>
</protein>
<accession>A0ABY4DXW0</accession>
<keyword evidence="1" id="KW-0812">Transmembrane</keyword>
<keyword evidence="1" id="KW-0472">Membrane</keyword>
<evidence type="ECO:0000256" key="1">
    <source>
        <dbReference type="SAM" id="Phobius"/>
    </source>
</evidence>
<name>A0ABY4DXW0_9NEIS</name>
<reference evidence="2 3" key="1">
    <citation type="journal article" date="2022" name="Res Sq">
        <title>Evolution of multicellular longitudinally dividing oral cavity symbionts (Neisseriaceae).</title>
        <authorList>
            <person name="Nyongesa S."/>
            <person name="Weber P."/>
            <person name="Bernet E."/>
            <person name="Pullido F."/>
            <person name="Nieckarz M."/>
            <person name="Delaby M."/>
            <person name="Nieves C."/>
            <person name="Viehboeck T."/>
            <person name="Krause N."/>
            <person name="Rivera-Millot A."/>
            <person name="Nakamura A."/>
            <person name="Vischer N."/>
            <person name="VanNieuwenhze M."/>
            <person name="Brun Y."/>
            <person name="Cava F."/>
            <person name="Bulgheresi S."/>
            <person name="Veyrier F."/>
        </authorList>
    </citation>
    <scope>NUCLEOTIDE SEQUENCE [LARGE SCALE GENOMIC DNA]</scope>
    <source>
        <strain evidence="2 3">SN4</strain>
    </source>
</reference>
<organism evidence="2 3">
    <name type="scientific">Vitreoscilla massiliensis</name>
    <dbReference type="NCBI Taxonomy" id="1689272"/>
    <lineage>
        <taxon>Bacteria</taxon>
        <taxon>Pseudomonadati</taxon>
        <taxon>Pseudomonadota</taxon>
        <taxon>Betaproteobacteria</taxon>
        <taxon>Neisseriales</taxon>
        <taxon>Neisseriaceae</taxon>
        <taxon>Vitreoscilla</taxon>
    </lineage>
</organism>